<dbReference type="GO" id="GO:0016779">
    <property type="term" value="F:nucleotidyltransferase activity"/>
    <property type="evidence" value="ECO:0007669"/>
    <property type="project" value="TreeGrafter"/>
</dbReference>
<dbReference type="CDD" id="cd05402">
    <property type="entry name" value="NT_PAP_TUTase"/>
    <property type="match status" value="1"/>
</dbReference>
<dbReference type="GO" id="GO:0031123">
    <property type="term" value="P:RNA 3'-end processing"/>
    <property type="evidence" value="ECO:0007669"/>
    <property type="project" value="TreeGrafter"/>
</dbReference>
<dbReference type="InterPro" id="IPR054708">
    <property type="entry name" value="MTPAP-like_central"/>
</dbReference>
<protein>
    <recommendedName>
        <fullName evidence="2">Poly(A) RNA polymerase mitochondrial-like central palm domain-containing protein</fullName>
    </recommendedName>
</protein>
<dbReference type="EnsemblPlants" id="LPERR09G16270.1">
    <property type="protein sequence ID" value="LPERR09G16270.1"/>
    <property type="gene ID" value="LPERR09G16270"/>
</dbReference>
<dbReference type="eggNOG" id="KOG2277">
    <property type="taxonomic scope" value="Eukaryota"/>
</dbReference>
<name>A0A0D9XH27_9ORYZ</name>
<evidence type="ECO:0000313" key="4">
    <source>
        <dbReference type="Proteomes" id="UP000032180"/>
    </source>
</evidence>
<feature type="domain" description="Poly(A) RNA polymerase mitochondrial-like central palm" evidence="2">
    <location>
        <begin position="64"/>
        <end position="209"/>
    </location>
</feature>
<evidence type="ECO:0000256" key="1">
    <source>
        <dbReference type="SAM" id="MobiDB-lite"/>
    </source>
</evidence>
<feature type="region of interest" description="Disordered" evidence="1">
    <location>
        <begin position="1"/>
        <end position="33"/>
    </location>
</feature>
<proteinExistence type="predicted"/>
<dbReference type="InterPro" id="IPR043519">
    <property type="entry name" value="NT_sf"/>
</dbReference>
<dbReference type="PANTHER" id="PTHR12271">
    <property type="entry name" value="POLY A POLYMERASE CID PAP -RELATED"/>
    <property type="match status" value="1"/>
</dbReference>
<dbReference type="PANTHER" id="PTHR12271:SF114">
    <property type="entry name" value="OS09G0570600 PROTEIN"/>
    <property type="match status" value="1"/>
</dbReference>
<feature type="region of interest" description="Disordered" evidence="1">
    <location>
        <begin position="531"/>
        <end position="550"/>
    </location>
</feature>
<dbReference type="SUPFAM" id="SSF81631">
    <property type="entry name" value="PAP/OAS1 substrate-binding domain"/>
    <property type="match status" value="1"/>
</dbReference>
<reference evidence="3" key="3">
    <citation type="submission" date="2015-04" db="UniProtKB">
        <authorList>
            <consortium name="EnsemblPlants"/>
        </authorList>
    </citation>
    <scope>IDENTIFICATION</scope>
</reference>
<feature type="compositionally biased region" description="Pro residues" evidence="1">
    <location>
        <begin position="1"/>
        <end position="11"/>
    </location>
</feature>
<dbReference type="Proteomes" id="UP000032180">
    <property type="component" value="Chromosome 9"/>
</dbReference>
<dbReference type="HOGENOM" id="CLU_033866_0_0_1"/>
<dbReference type="AlphaFoldDB" id="A0A0D9XH27"/>
<reference evidence="3 4" key="1">
    <citation type="submission" date="2012-08" db="EMBL/GenBank/DDBJ databases">
        <title>Oryza genome evolution.</title>
        <authorList>
            <person name="Wing R.A."/>
        </authorList>
    </citation>
    <scope>NUCLEOTIDE SEQUENCE</scope>
</reference>
<dbReference type="Gene3D" id="3.30.460.10">
    <property type="entry name" value="Beta Polymerase, domain 2"/>
    <property type="match status" value="1"/>
</dbReference>
<reference evidence="4" key="2">
    <citation type="submission" date="2013-12" db="EMBL/GenBank/DDBJ databases">
        <authorList>
            <person name="Yu Y."/>
            <person name="Lee S."/>
            <person name="de Baynast K."/>
            <person name="Wissotski M."/>
            <person name="Liu L."/>
            <person name="Talag J."/>
            <person name="Goicoechea J."/>
            <person name="Angelova A."/>
            <person name="Jetty R."/>
            <person name="Kudrna D."/>
            <person name="Golser W."/>
            <person name="Rivera L."/>
            <person name="Zhang J."/>
            <person name="Wing R."/>
        </authorList>
    </citation>
    <scope>NUCLEOTIDE SEQUENCE</scope>
</reference>
<dbReference type="SUPFAM" id="SSF81301">
    <property type="entry name" value="Nucleotidyltransferase"/>
    <property type="match status" value="1"/>
</dbReference>
<keyword evidence="4" id="KW-1185">Reference proteome</keyword>
<evidence type="ECO:0000259" key="2">
    <source>
        <dbReference type="Pfam" id="PF22600"/>
    </source>
</evidence>
<sequence>METSANPPPLSSPSSSSSQSSQSSDSDSDISAWDPQELRAQAECLESEELAAMSINNSLLPILDDLLLQVYTMLRPKPLDYEQRTNLVHVFNNIANQIFGNNNGFPVVEAFGSFTMDLFTPRSDLDLSVNFTDDTEDKYARKKKISVVRKIAKRLYSHQRNGIFCGVLPVVTARVPIVNVIDRGTGIECDITVENKDGMTRSMIFKFISSLDPRFQILSYLVKFWAKIHDVNSPRERTMSSMSIISLVAFHLQQAGSTLSHSDLMIKSLADGSDFASVERNALSFEGFGSKNKETVAELFLSLISKLLSADSLWEHGLCASNFEASWISKTWKKGVGNLNVEDFLDRSQNFARSVGKKEMQKISRCLRDCALNFLDFMRGKLEISKLKILLFGRLKPYELVSKPRLKCGKRKHKAQTNPNRRYGLQKEKHVVHQVGSDQHANFTIAKAPQVVQQHPTQAKVSTQCVNKPKPWLVIIPSGFGYSLSVQLPVAPQLSRGLLGPPPPFYLAHLNNGAQLQQQGPLLPLPSEQAVGSNSGVSYAGAQQLQRSKN</sequence>
<organism evidence="3 4">
    <name type="scientific">Leersia perrieri</name>
    <dbReference type="NCBI Taxonomy" id="77586"/>
    <lineage>
        <taxon>Eukaryota</taxon>
        <taxon>Viridiplantae</taxon>
        <taxon>Streptophyta</taxon>
        <taxon>Embryophyta</taxon>
        <taxon>Tracheophyta</taxon>
        <taxon>Spermatophyta</taxon>
        <taxon>Magnoliopsida</taxon>
        <taxon>Liliopsida</taxon>
        <taxon>Poales</taxon>
        <taxon>Poaceae</taxon>
        <taxon>BOP clade</taxon>
        <taxon>Oryzoideae</taxon>
        <taxon>Oryzeae</taxon>
        <taxon>Oryzinae</taxon>
        <taxon>Leersia</taxon>
    </lineage>
</organism>
<dbReference type="Gene3D" id="1.10.1410.10">
    <property type="match status" value="1"/>
</dbReference>
<dbReference type="Pfam" id="PF22600">
    <property type="entry name" value="MTPAP-like_central"/>
    <property type="match status" value="1"/>
</dbReference>
<feature type="compositionally biased region" description="Low complexity" evidence="1">
    <location>
        <begin position="12"/>
        <end position="31"/>
    </location>
</feature>
<evidence type="ECO:0000313" key="3">
    <source>
        <dbReference type="EnsemblPlants" id="LPERR09G16270.1"/>
    </source>
</evidence>
<dbReference type="Gramene" id="LPERR09G16270.1">
    <property type="protein sequence ID" value="LPERR09G16270.1"/>
    <property type="gene ID" value="LPERR09G16270"/>
</dbReference>
<dbReference type="STRING" id="77586.A0A0D9XH27"/>
<accession>A0A0D9XH27</accession>